<protein>
    <recommendedName>
        <fullName evidence="2">DUF7704 domain-containing protein</fullName>
    </recommendedName>
</protein>
<keyword evidence="4" id="KW-1185">Reference proteome</keyword>
<dbReference type="RefSeq" id="XP_031003013.1">
    <property type="nucleotide sequence ID" value="XM_031152085.1"/>
</dbReference>
<evidence type="ECO:0000259" key="2">
    <source>
        <dbReference type="Pfam" id="PF24803"/>
    </source>
</evidence>
<feature type="domain" description="DUF7704" evidence="2">
    <location>
        <begin position="8"/>
        <end position="157"/>
    </location>
</feature>
<dbReference type="InterPro" id="IPR056121">
    <property type="entry name" value="DUF7704"/>
</dbReference>
<evidence type="ECO:0000313" key="3">
    <source>
        <dbReference type="EMBL" id="TVY24225.1"/>
    </source>
</evidence>
<evidence type="ECO:0000313" key="4">
    <source>
        <dbReference type="Proteomes" id="UP000431533"/>
    </source>
</evidence>
<dbReference type="GeneID" id="41987351"/>
<feature type="transmembrane region" description="Helical" evidence="1">
    <location>
        <begin position="97"/>
        <end position="116"/>
    </location>
</feature>
<dbReference type="PANTHER" id="PTHR37019">
    <property type="entry name" value="CHROMOSOME 1, WHOLE GENOME SHOTGUN SEQUENCE"/>
    <property type="match status" value="1"/>
</dbReference>
<organism evidence="3 4">
    <name type="scientific">Lachnellula hyalina</name>
    <dbReference type="NCBI Taxonomy" id="1316788"/>
    <lineage>
        <taxon>Eukaryota</taxon>
        <taxon>Fungi</taxon>
        <taxon>Dikarya</taxon>
        <taxon>Ascomycota</taxon>
        <taxon>Pezizomycotina</taxon>
        <taxon>Leotiomycetes</taxon>
        <taxon>Helotiales</taxon>
        <taxon>Lachnaceae</taxon>
        <taxon>Lachnellula</taxon>
    </lineage>
</organism>
<feature type="transmembrane region" description="Helical" evidence="1">
    <location>
        <begin position="136"/>
        <end position="159"/>
    </location>
</feature>
<proteinExistence type="predicted"/>
<sequence>MALSQPAFTLPRLYSIFFLTIEPLSALAGAYYAHVHPVTYLSLTHSQVSSTSSPLSTMPSPGSPLPLSTTIALTQLANLYLLFALNEALVLRSTADLRVWRTLLFGLLLADFGHLWSVKALGTGVYWRAWEWNCMAWGNVGFVYVGAAMRMCFLSGVGMGGRGGEKEK</sequence>
<keyword evidence="1" id="KW-0812">Transmembrane</keyword>
<dbReference type="Proteomes" id="UP000431533">
    <property type="component" value="Unassembled WGS sequence"/>
</dbReference>
<name>A0A8H8QYS2_9HELO</name>
<keyword evidence="1" id="KW-0472">Membrane</keyword>
<accession>A0A8H8QYS2</accession>
<comment type="caution">
    <text evidence="3">The sequence shown here is derived from an EMBL/GenBank/DDBJ whole genome shotgun (WGS) entry which is preliminary data.</text>
</comment>
<gene>
    <name evidence="3" type="ORF">LHYA1_G007153</name>
</gene>
<dbReference type="Pfam" id="PF24803">
    <property type="entry name" value="DUF7704"/>
    <property type="match status" value="1"/>
</dbReference>
<feature type="transmembrane region" description="Helical" evidence="1">
    <location>
        <begin position="65"/>
        <end position="85"/>
    </location>
</feature>
<evidence type="ECO:0000256" key="1">
    <source>
        <dbReference type="SAM" id="Phobius"/>
    </source>
</evidence>
<keyword evidence="1" id="KW-1133">Transmembrane helix</keyword>
<dbReference type="OrthoDB" id="5313995at2759"/>
<dbReference type="PANTHER" id="PTHR37019:SF1">
    <property type="entry name" value="EXPERA DOMAIN-CONTAINING PROTEIN"/>
    <property type="match status" value="1"/>
</dbReference>
<reference evidence="3 4" key="1">
    <citation type="submission" date="2018-05" db="EMBL/GenBank/DDBJ databases">
        <title>Genome sequencing and assembly of the regulated plant pathogen Lachnellula willkommii and related sister species for the development of diagnostic species identification markers.</title>
        <authorList>
            <person name="Giroux E."/>
            <person name="Bilodeau G."/>
        </authorList>
    </citation>
    <scope>NUCLEOTIDE SEQUENCE [LARGE SCALE GENOMIC DNA]</scope>
    <source>
        <strain evidence="3 4">CBS 185.66</strain>
    </source>
</reference>
<feature type="transmembrane region" description="Helical" evidence="1">
    <location>
        <begin position="12"/>
        <end position="33"/>
    </location>
</feature>
<dbReference type="AlphaFoldDB" id="A0A8H8QYS2"/>
<dbReference type="EMBL" id="QGMH01000140">
    <property type="protein sequence ID" value="TVY24225.1"/>
    <property type="molecule type" value="Genomic_DNA"/>
</dbReference>